<reference evidence="2 3" key="1">
    <citation type="journal article" date="2009" name="BMC Genomics">
        <title>Comparative genomics of the emerging human pathogen Photorhabdus asymbiotica with the insect pathogen Photorhabdus luminescens.</title>
        <authorList>
            <person name="Wilkinson P."/>
            <person name="Waterfield N.R."/>
            <person name="Crossman L."/>
            <person name="Corton C."/>
            <person name="Sanchez-Contreras M."/>
            <person name="Vlisidou I."/>
            <person name="Barron A."/>
            <person name="Bignell A."/>
            <person name="Clark L."/>
            <person name="Ormond D."/>
            <person name="Mayho M."/>
            <person name="Bason N."/>
            <person name="Smith F."/>
            <person name="Simmonds M."/>
            <person name="Churcher C."/>
            <person name="Harris D."/>
            <person name="Thompson N.R."/>
            <person name="Quail M."/>
            <person name="Parkhill J."/>
            <person name="ffrench-Constant R.H."/>
        </authorList>
    </citation>
    <scope>NUCLEOTIDE SEQUENCE [LARGE SCALE GENOMIC DNA]</scope>
    <source>
        <strain evidence="3">ATCC 43949 / 3105-77</strain>
    </source>
</reference>
<evidence type="ECO:0000256" key="1">
    <source>
        <dbReference type="SAM" id="Phobius"/>
    </source>
</evidence>
<dbReference type="KEGG" id="pay:PAU_01693"/>
<accession>C7BSU1</accession>
<feature type="transmembrane region" description="Helical" evidence="1">
    <location>
        <begin position="6"/>
        <end position="26"/>
    </location>
</feature>
<keyword evidence="1" id="KW-1133">Transmembrane helix</keyword>
<dbReference type="AlphaFoldDB" id="C7BSU1"/>
<proteinExistence type="predicted"/>
<protein>
    <submittedName>
        <fullName evidence="2">Uncharacterized protein</fullName>
    </submittedName>
</protein>
<gene>
    <name evidence="2" type="ordered locus">PAU_01693</name>
</gene>
<organism evidence="2 3">
    <name type="scientific">Photorhabdus asymbiotica subsp. asymbiotica (strain ATCC 43949 / 3105-77)</name>
    <name type="common">Xenorhabdus luminescens (strain 2)</name>
    <dbReference type="NCBI Taxonomy" id="553480"/>
    <lineage>
        <taxon>Bacteria</taxon>
        <taxon>Pseudomonadati</taxon>
        <taxon>Pseudomonadota</taxon>
        <taxon>Gammaproteobacteria</taxon>
        <taxon>Enterobacterales</taxon>
        <taxon>Morganellaceae</taxon>
        <taxon>Photorhabdus</taxon>
    </lineage>
</organism>
<evidence type="ECO:0000313" key="2">
    <source>
        <dbReference type="EMBL" id="CAQ83785.1"/>
    </source>
</evidence>
<name>C7BSU1_PHOAA</name>
<keyword evidence="1" id="KW-0812">Transmembrane</keyword>
<sequence>MGDIYLLFKVLIMIFYVINFLFCWFLNDLLNYFNF</sequence>
<evidence type="ECO:0000313" key="3">
    <source>
        <dbReference type="Proteomes" id="UP000002747"/>
    </source>
</evidence>
<dbReference type="EMBL" id="FM162591">
    <property type="protein sequence ID" value="CAQ83785.1"/>
    <property type="molecule type" value="Genomic_DNA"/>
</dbReference>
<keyword evidence="1" id="KW-0472">Membrane</keyword>
<dbReference type="Proteomes" id="UP000002747">
    <property type="component" value="Chromosome"/>
</dbReference>